<organism evidence="1 2">
    <name type="scientific">Lithospermum erythrorhizon</name>
    <name type="common">Purple gromwell</name>
    <name type="synonym">Lithospermum officinale var. erythrorhizon</name>
    <dbReference type="NCBI Taxonomy" id="34254"/>
    <lineage>
        <taxon>Eukaryota</taxon>
        <taxon>Viridiplantae</taxon>
        <taxon>Streptophyta</taxon>
        <taxon>Embryophyta</taxon>
        <taxon>Tracheophyta</taxon>
        <taxon>Spermatophyta</taxon>
        <taxon>Magnoliopsida</taxon>
        <taxon>eudicotyledons</taxon>
        <taxon>Gunneridae</taxon>
        <taxon>Pentapetalae</taxon>
        <taxon>asterids</taxon>
        <taxon>lamiids</taxon>
        <taxon>Boraginales</taxon>
        <taxon>Boraginaceae</taxon>
        <taxon>Boraginoideae</taxon>
        <taxon>Lithospermeae</taxon>
        <taxon>Lithospermum</taxon>
    </lineage>
</organism>
<evidence type="ECO:0008006" key="3">
    <source>
        <dbReference type="Google" id="ProtNLM"/>
    </source>
</evidence>
<dbReference type="PANTHER" id="PTHR33710">
    <property type="entry name" value="BNAC02G09200D PROTEIN"/>
    <property type="match status" value="1"/>
</dbReference>
<gene>
    <name evidence="1" type="ORF">LIER_34818</name>
</gene>
<dbReference type="AlphaFoldDB" id="A0AAV3S3A0"/>
<dbReference type="PANTHER" id="PTHR33710:SF79">
    <property type="entry name" value="OS06G0205337 PROTEIN"/>
    <property type="match status" value="1"/>
</dbReference>
<dbReference type="InterPro" id="IPR036691">
    <property type="entry name" value="Endo/exonu/phosph_ase_sf"/>
</dbReference>
<proteinExistence type="predicted"/>
<reference evidence="1 2" key="1">
    <citation type="submission" date="2024-01" db="EMBL/GenBank/DDBJ databases">
        <title>The complete chloroplast genome sequence of Lithospermum erythrorhizon: insights into the phylogenetic relationship among Boraginaceae species and the maternal lineages of purple gromwells.</title>
        <authorList>
            <person name="Okada T."/>
            <person name="Watanabe K."/>
        </authorList>
    </citation>
    <scope>NUCLEOTIDE SEQUENCE [LARGE SCALE GENOMIC DNA]</scope>
</reference>
<name>A0AAV3S3A0_LITER</name>
<sequence length="218" mass="25416">MDVHVVEDHIQYVHARISSLQCKEEIMLTAVYGSCHIPTRRMLWDGLQNMSGTAMPWIVMGDFNTIFGHSEQVGCKAIDPKALEDFNDCILNCRLEDAGCKGLSFSWTNRRVAKRLHRVLMNQAYGELFPFVRVTQLAKTLLEHAPLLVESCRPSSGPKGFFKFQEMWFRHERFTLAVEENWKMRAYGDPLFSLVFKLKRIKTFLKKWNKENFGNIFF</sequence>
<dbReference type="Proteomes" id="UP001454036">
    <property type="component" value="Unassembled WGS sequence"/>
</dbReference>
<dbReference type="Gene3D" id="3.60.10.10">
    <property type="entry name" value="Endonuclease/exonuclease/phosphatase"/>
    <property type="match status" value="1"/>
</dbReference>
<dbReference type="SUPFAM" id="SSF56219">
    <property type="entry name" value="DNase I-like"/>
    <property type="match status" value="1"/>
</dbReference>
<evidence type="ECO:0000313" key="2">
    <source>
        <dbReference type="Proteomes" id="UP001454036"/>
    </source>
</evidence>
<keyword evidence="2" id="KW-1185">Reference proteome</keyword>
<comment type="caution">
    <text evidence="1">The sequence shown here is derived from an EMBL/GenBank/DDBJ whole genome shotgun (WGS) entry which is preliminary data.</text>
</comment>
<protein>
    <recommendedName>
        <fullName evidence="3">Exo_endo_phos domain-containing protein</fullName>
    </recommendedName>
</protein>
<evidence type="ECO:0000313" key="1">
    <source>
        <dbReference type="EMBL" id="GAA0187530.1"/>
    </source>
</evidence>
<accession>A0AAV3S3A0</accession>
<dbReference type="EMBL" id="BAABME010014817">
    <property type="protein sequence ID" value="GAA0187530.1"/>
    <property type="molecule type" value="Genomic_DNA"/>
</dbReference>